<dbReference type="Pfam" id="PF13689">
    <property type="entry name" value="DUF4154"/>
    <property type="match status" value="1"/>
</dbReference>
<keyword evidence="2" id="KW-1185">Reference proteome</keyword>
<reference evidence="1 2" key="1">
    <citation type="submission" date="2023-07" db="EMBL/GenBank/DDBJ databases">
        <title>Sorghum-associated microbial communities from plants grown in Nebraska, USA.</title>
        <authorList>
            <person name="Schachtman D."/>
        </authorList>
    </citation>
    <scope>NUCLEOTIDE SEQUENCE [LARGE SCALE GENOMIC DNA]</scope>
    <source>
        <strain evidence="1 2">BE316</strain>
    </source>
</reference>
<dbReference type="InterPro" id="IPR025293">
    <property type="entry name" value="YfiR/HmsC-like"/>
</dbReference>
<evidence type="ECO:0008006" key="3">
    <source>
        <dbReference type="Google" id="ProtNLM"/>
    </source>
</evidence>
<gene>
    <name evidence="1" type="ORF">J2X21_005196</name>
</gene>
<dbReference type="EMBL" id="JAVDXV010000013">
    <property type="protein sequence ID" value="MDR7336026.1"/>
    <property type="molecule type" value="Genomic_DNA"/>
</dbReference>
<evidence type="ECO:0000313" key="1">
    <source>
        <dbReference type="EMBL" id="MDR7336026.1"/>
    </source>
</evidence>
<protein>
    <recommendedName>
        <fullName evidence="3">YfiR family protein</fullName>
    </recommendedName>
</protein>
<dbReference type="Proteomes" id="UP001180825">
    <property type="component" value="Unassembled WGS sequence"/>
</dbReference>
<evidence type="ECO:0000313" key="2">
    <source>
        <dbReference type="Proteomes" id="UP001180825"/>
    </source>
</evidence>
<dbReference type="RefSeq" id="WP_310333027.1">
    <property type="nucleotide sequence ID" value="NZ_JAVDXV010000013.1"/>
</dbReference>
<proteinExistence type="predicted"/>
<accession>A0ABU2AFQ4</accession>
<sequence length="190" mass="20565">MALGLRTFHLVASARCWLELLVLLAGGLAPVGESAAEPASAETLKTEVIYRALMFVTWPAEREAAGRGLRVCTLADGRMETALQSLQGRPIRQLTIDVRRLARPEQAGDCQLIYLPTPMPALKAALAGGAILVVSDAPAMLDHGAMINLQIEDGRIVFDVELDAARRAGLDISTKLLRLARFVRRQQTSP</sequence>
<organism evidence="1 2">
    <name type="scientific">Roseateles asaccharophilus</name>
    <dbReference type="NCBI Taxonomy" id="582607"/>
    <lineage>
        <taxon>Bacteria</taxon>
        <taxon>Pseudomonadati</taxon>
        <taxon>Pseudomonadota</taxon>
        <taxon>Betaproteobacteria</taxon>
        <taxon>Burkholderiales</taxon>
        <taxon>Sphaerotilaceae</taxon>
        <taxon>Roseateles</taxon>
    </lineage>
</organism>
<name>A0ABU2AFQ4_9BURK</name>
<comment type="caution">
    <text evidence="1">The sequence shown here is derived from an EMBL/GenBank/DDBJ whole genome shotgun (WGS) entry which is preliminary data.</text>
</comment>